<name>A0A1B6M604_9HEMI</name>
<dbReference type="Pfam" id="PF02958">
    <property type="entry name" value="EcKL"/>
    <property type="match status" value="1"/>
</dbReference>
<dbReference type="InterPro" id="IPR004119">
    <property type="entry name" value="EcKL"/>
</dbReference>
<sequence>VRCVKFKHFIPICTCTISNQKLNVLHQSDAWTGNMMFKYDESGQVTDVKLLDFQALRFSAPVCSLVFFIWTSANHEVREHHLEDLYEIYCNALNENLAKLHCSERLTPGDIHEGMKLQSPSILATAAYFSPPLTNPKVMDFERRIALAQSDGENPYEESYDDEYCNGRFLKVLEQLEKHGVFCNL</sequence>
<evidence type="ECO:0000313" key="1">
    <source>
        <dbReference type="EMBL" id="JAT31324.1"/>
    </source>
</evidence>
<evidence type="ECO:0000313" key="2">
    <source>
        <dbReference type="EMBL" id="JAT33223.1"/>
    </source>
</evidence>
<gene>
    <name evidence="1" type="ORF">g.22726</name>
    <name evidence="2" type="ORF">g.22728</name>
</gene>
<dbReference type="AlphaFoldDB" id="A0A1B6M604"/>
<dbReference type="EMBL" id="GEBQ01008653">
    <property type="protein sequence ID" value="JAT31324.1"/>
    <property type="molecule type" value="Transcribed_RNA"/>
</dbReference>
<feature type="non-terminal residue" evidence="1">
    <location>
        <position position="1"/>
    </location>
</feature>
<protein>
    <recommendedName>
        <fullName evidence="3">CHK kinase-like domain-containing protein</fullName>
    </recommendedName>
</protein>
<dbReference type="InterPro" id="IPR011009">
    <property type="entry name" value="Kinase-like_dom_sf"/>
</dbReference>
<dbReference type="PANTHER" id="PTHR11012">
    <property type="entry name" value="PROTEIN KINASE-LIKE DOMAIN-CONTAINING"/>
    <property type="match status" value="1"/>
</dbReference>
<proteinExistence type="predicted"/>
<evidence type="ECO:0008006" key="3">
    <source>
        <dbReference type="Google" id="ProtNLM"/>
    </source>
</evidence>
<reference evidence="1" key="1">
    <citation type="submission" date="2015-11" db="EMBL/GenBank/DDBJ databases">
        <title>De novo transcriptome assembly of four potential Pierce s Disease insect vectors from Arizona vineyards.</title>
        <authorList>
            <person name="Tassone E.E."/>
        </authorList>
    </citation>
    <scope>NUCLEOTIDE SEQUENCE</scope>
</reference>
<organism evidence="1">
    <name type="scientific">Graphocephala atropunctata</name>
    <dbReference type="NCBI Taxonomy" id="36148"/>
    <lineage>
        <taxon>Eukaryota</taxon>
        <taxon>Metazoa</taxon>
        <taxon>Ecdysozoa</taxon>
        <taxon>Arthropoda</taxon>
        <taxon>Hexapoda</taxon>
        <taxon>Insecta</taxon>
        <taxon>Pterygota</taxon>
        <taxon>Neoptera</taxon>
        <taxon>Paraneoptera</taxon>
        <taxon>Hemiptera</taxon>
        <taxon>Auchenorrhyncha</taxon>
        <taxon>Membracoidea</taxon>
        <taxon>Cicadellidae</taxon>
        <taxon>Cicadellinae</taxon>
        <taxon>Cicadellini</taxon>
        <taxon>Graphocephala</taxon>
    </lineage>
</organism>
<dbReference type="PANTHER" id="PTHR11012:SF30">
    <property type="entry name" value="PROTEIN KINASE-LIKE DOMAIN-CONTAINING"/>
    <property type="match status" value="1"/>
</dbReference>
<accession>A0A1B6M604</accession>
<dbReference type="EMBL" id="GEBQ01006754">
    <property type="protein sequence ID" value="JAT33223.1"/>
    <property type="molecule type" value="Transcribed_RNA"/>
</dbReference>
<dbReference type="SUPFAM" id="SSF56112">
    <property type="entry name" value="Protein kinase-like (PK-like)"/>
    <property type="match status" value="1"/>
</dbReference>